<evidence type="ECO:0000256" key="1">
    <source>
        <dbReference type="SAM" id="MobiDB-lite"/>
    </source>
</evidence>
<feature type="compositionally biased region" description="Polar residues" evidence="1">
    <location>
        <begin position="1"/>
        <end position="10"/>
    </location>
</feature>
<organism evidence="3 4">
    <name type="scientific">Orbilia javanica</name>
    <dbReference type="NCBI Taxonomy" id="47235"/>
    <lineage>
        <taxon>Eukaryota</taxon>
        <taxon>Fungi</taxon>
        <taxon>Dikarya</taxon>
        <taxon>Ascomycota</taxon>
        <taxon>Pezizomycotina</taxon>
        <taxon>Orbiliomycetes</taxon>
        <taxon>Orbiliales</taxon>
        <taxon>Orbiliaceae</taxon>
        <taxon>Orbilia</taxon>
    </lineage>
</organism>
<name>A0AAN8MTV1_9PEZI</name>
<comment type="caution">
    <text evidence="3">The sequence shown here is derived from an EMBL/GenBank/DDBJ whole genome shotgun (WGS) entry which is preliminary data.</text>
</comment>
<feature type="compositionally biased region" description="Polar residues" evidence="1">
    <location>
        <begin position="97"/>
        <end position="107"/>
    </location>
</feature>
<feature type="compositionally biased region" description="Basic and acidic residues" evidence="1">
    <location>
        <begin position="68"/>
        <end position="94"/>
    </location>
</feature>
<proteinExistence type="predicted"/>
<dbReference type="Proteomes" id="UP001313282">
    <property type="component" value="Unassembled WGS sequence"/>
</dbReference>
<dbReference type="AlphaFoldDB" id="A0AAN8MTV1"/>
<dbReference type="PANTHER" id="PTHR40628">
    <property type="entry name" value="CHROMO DOMAIN-CONTAINING PROTEIN"/>
    <property type="match status" value="1"/>
</dbReference>
<evidence type="ECO:0000259" key="2">
    <source>
        <dbReference type="Pfam" id="PF22936"/>
    </source>
</evidence>
<keyword evidence="4" id="KW-1185">Reference proteome</keyword>
<dbReference type="PANTHER" id="PTHR40628:SF1">
    <property type="entry name" value="CHROMO DOMAIN-CONTAINING PROTEIN"/>
    <property type="match status" value="1"/>
</dbReference>
<dbReference type="EMBL" id="JAVHNR010000004">
    <property type="protein sequence ID" value="KAK6345765.1"/>
    <property type="molecule type" value="Genomic_DNA"/>
</dbReference>
<protein>
    <recommendedName>
        <fullName evidence="2">Retrovirus-related Pol polyprotein from transposon TNT 1-94-like beta-barrel domain-containing protein</fullName>
    </recommendedName>
</protein>
<dbReference type="Pfam" id="PF22936">
    <property type="entry name" value="Pol_BBD"/>
    <property type="match status" value="1"/>
</dbReference>
<feature type="region of interest" description="Disordered" evidence="1">
    <location>
        <begin position="60"/>
        <end position="124"/>
    </location>
</feature>
<feature type="region of interest" description="Disordered" evidence="1">
    <location>
        <begin position="1"/>
        <end position="25"/>
    </location>
</feature>
<feature type="domain" description="Retrovirus-related Pol polyprotein from transposon TNT 1-94-like beta-barrel" evidence="2">
    <location>
        <begin position="144"/>
        <end position="221"/>
    </location>
</feature>
<evidence type="ECO:0000313" key="4">
    <source>
        <dbReference type="Proteomes" id="UP001313282"/>
    </source>
</evidence>
<dbReference type="InterPro" id="IPR054722">
    <property type="entry name" value="PolX-like_BBD"/>
</dbReference>
<evidence type="ECO:0000313" key="3">
    <source>
        <dbReference type="EMBL" id="KAK6345765.1"/>
    </source>
</evidence>
<sequence>MEPSSSSSQGHADPGSDASEPPYRTGEKAWLKKHYGGEFHFLLSYGLKIHDEKDREEGRRILRALRQHQQDQREKEQRNKAPRTIQEESAERPKRGSQPTSSDSSTHAAPRKENENLGDRSFNPQSLDLESHILPAGDNFNVDWVFSNTSNVHVANHRGWFKTYTPFSATTVENITAVGAGSVELPVATNKGFAILTLRNVLHTPNSICNVLCLSGLTQYGLETSFGRGETSRIYLDASRTTWAIMDSSVLVKLRLAGQSPEQTSLDPEAMYMIRATLSKDDLARMIRATTVHDKTRALQKLVYEFENMVEMI</sequence>
<accession>A0AAN8MTV1</accession>
<gene>
    <name evidence="3" type="ORF">TWF718_007672</name>
</gene>
<reference evidence="3 4" key="1">
    <citation type="submission" date="2019-10" db="EMBL/GenBank/DDBJ databases">
        <authorList>
            <person name="Palmer J.M."/>
        </authorList>
    </citation>
    <scope>NUCLEOTIDE SEQUENCE [LARGE SCALE GENOMIC DNA]</scope>
    <source>
        <strain evidence="3 4">TWF718</strain>
    </source>
</reference>